<accession>A0A914D474</accession>
<feature type="compositionally biased region" description="Basic and acidic residues" evidence="1">
    <location>
        <begin position="111"/>
        <end position="126"/>
    </location>
</feature>
<evidence type="ECO:0000259" key="2">
    <source>
        <dbReference type="PROSITE" id="PS50994"/>
    </source>
</evidence>
<dbReference type="InterPro" id="IPR001584">
    <property type="entry name" value="Integrase_cat-core"/>
</dbReference>
<dbReference type="WBParaSite" id="ACRNAN_scaffold17520.g12094.t1">
    <property type="protein sequence ID" value="ACRNAN_scaffold17520.g12094.t1"/>
    <property type="gene ID" value="ACRNAN_scaffold17520.g12094"/>
</dbReference>
<protein>
    <submittedName>
        <fullName evidence="4">Integrase catalytic domain-containing protein</fullName>
    </submittedName>
</protein>
<dbReference type="InterPro" id="IPR036397">
    <property type="entry name" value="RNaseH_sf"/>
</dbReference>
<dbReference type="AlphaFoldDB" id="A0A914D474"/>
<dbReference type="PANTHER" id="PTHR38681">
    <property type="entry name" value="RETROVIRUS-RELATED POL POLYPROTEIN FROM TRANSPOSON 412-LIKE PROTEIN-RELATED"/>
    <property type="match status" value="1"/>
</dbReference>
<dbReference type="InterPro" id="IPR012337">
    <property type="entry name" value="RNaseH-like_sf"/>
</dbReference>
<dbReference type="SUPFAM" id="SSF53098">
    <property type="entry name" value="Ribonuclease H-like"/>
    <property type="match status" value="1"/>
</dbReference>
<dbReference type="Proteomes" id="UP000887540">
    <property type="component" value="Unplaced"/>
</dbReference>
<reference evidence="4" key="1">
    <citation type="submission" date="2022-11" db="UniProtKB">
        <authorList>
            <consortium name="WormBaseParasite"/>
        </authorList>
    </citation>
    <scope>IDENTIFICATION</scope>
</reference>
<dbReference type="PROSITE" id="PS50994">
    <property type="entry name" value="INTEGRASE"/>
    <property type="match status" value="1"/>
</dbReference>
<dbReference type="GO" id="GO:0003676">
    <property type="term" value="F:nucleic acid binding"/>
    <property type="evidence" value="ECO:0007669"/>
    <property type="project" value="InterPro"/>
</dbReference>
<evidence type="ECO:0000256" key="1">
    <source>
        <dbReference type="SAM" id="MobiDB-lite"/>
    </source>
</evidence>
<proteinExistence type="predicted"/>
<keyword evidence="3" id="KW-1185">Reference proteome</keyword>
<evidence type="ECO:0000313" key="4">
    <source>
        <dbReference type="WBParaSite" id="ACRNAN_scaffold17520.g12094.t1"/>
    </source>
</evidence>
<sequence length="126" mass="14608">MGTQFMSEIFLKMSRLLNIRHIHTTSYNPAANGMCERVNRDLKTMLTIFTDKYEISYGEPLGMRKFDEPVYNKLTFDDWDPESGDEKEVQDTEDNPVDKGNTQNQRIPFDPIKKNDPGSASKREKV</sequence>
<dbReference type="Gene3D" id="3.30.420.10">
    <property type="entry name" value="Ribonuclease H-like superfamily/Ribonuclease H"/>
    <property type="match status" value="1"/>
</dbReference>
<feature type="region of interest" description="Disordered" evidence="1">
    <location>
        <begin position="76"/>
        <end position="126"/>
    </location>
</feature>
<organism evidence="3 4">
    <name type="scientific">Acrobeloides nanus</name>
    <dbReference type="NCBI Taxonomy" id="290746"/>
    <lineage>
        <taxon>Eukaryota</taxon>
        <taxon>Metazoa</taxon>
        <taxon>Ecdysozoa</taxon>
        <taxon>Nematoda</taxon>
        <taxon>Chromadorea</taxon>
        <taxon>Rhabditida</taxon>
        <taxon>Tylenchina</taxon>
        <taxon>Cephalobomorpha</taxon>
        <taxon>Cephaloboidea</taxon>
        <taxon>Cephalobidae</taxon>
        <taxon>Acrobeloides</taxon>
    </lineage>
</organism>
<dbReference type="PANTHER" id="PTHR38681:SF1">
    <property type="entry name" value="RETROVIRUS-RELATED POL POLYPROTEIN FROM TRANSPOSON 412-LIKE PROTEIN"/>
    <property type="match status" value="1"/>
</dbReference>
<name>A0A914D474_9BILA</name>
<dbReference type="GO" id="GO:0015074">
    <property type="term" value="P:DNA integration"/>
    <property type="evidence" value="ECO:0007669"/>
    <property type="project" value="InterPro"/>
</dbReference>
<evidence type="ECO:0000313" key="3">
    <source>
        <dbReference type="Proteomes" id="UP000887540"/>
    </source>
</evidence>
<feature type="domain" description="Integrase catalytic" evidence="2">
    <location>
        <begin position="1"/>
        <end position="104"/>
    </location>
</feature>